<accession>A0A194X314</accession>
<evidence type="ECO:0000259" key="2">
    <source>
        <dbReference type="PROSITE" id="PS50048"/>
    </source>
</evidence>
<dbReference type="SMART" id="SM00066">
    <property type="entry name" value="GAL4"/>
    <property type="match status" value="1"/>
</dbReference>
<dbReference type="KEGG" id="psco:LY89DRAFT_143351"/>
<evidence type="ECO:0000256" key="1">
    <source>
        <dbReference type="ARBA" id="ARBA00023242"/>
    </source>
</evidence>
<dbReference type="Proteomes" id="UP000070700">
    <property type="component" value="Unassembled WGS sequence"/>
</dbReference>
<dbReference type="EMBL" id="KQ947420">
    <property type="protein sequence ID" value="KUJ14571.1"/>
    <property type="molecule type" value="Genomic_DNA"/>
</dbReference>
<reference evidence="3 4" key="1">
    <citation type="submission" date="2015-10" db="EMBL/GenBank/DDBJ databases">
        <title>Full genome of DAOMC 229536 Phialocephala scopiformis, a fungal endophyte of spruce producing the potent anti-insectan compound rugulosin.</title>
        <authorList>
            <consortium name="DOE Joint Genome Institute"/>
            <person name="Walker A.K."/>
            <person name="Frasz S.L."/>
            <person name="Seifert K.A."/>
            <person name="Miller J.D."/>
            <person name="Mondo S.J."/>
            <person name="Labutti K."/>
            <person name="Lipzen A."/>
            <person name="Dockter R."/>
            <person name="Kennedy M."/>
            <person name="Grigoriev I.V."/>
            <person name="Spatafora J.W."/>
        </authorList>
    </citation>
    <scope>NUCLEOTIDE SEQUENCE [LARGE SCALE GENOMIC DNA]</scope>
    <source>
        <strain evidence="3 4">CBS 120377</strain>
    </source>
</reference>
<dbReference type="PROSITE" id="PS50048">
    <property type="entry name" value="ZN2_CY6_FUNGAL_2"/>
    <property type="match status" value="1"/>
</dbReference>
<dbReference type="InParanoid" id="A0A194X314"/>
<dbReference type="Pfam" id="PF00172">
    <property type="entry name" value="Zn_clus"/>
    <property type="match status" value="1"/>
</dbReference>
<protein>
    <recommendedName>
        <fullName evidence="2">Zn(2)-C6 fungal-type domain-containing protein</fullName>
    </recommendedName>
</protein>
<dbReference type="PANTHER" id="PTHR47784">
    <property type="entry name" value="STEROL UPTAKE CONTROL PROTEIN 2"/>
    <property type="match status" value="1"/>
</dbReference>
<evidence type="ECO:0000313" key="4">
    <source>
        <dbReference type="Proteomes" id="UP000070700"/>
    </source>
</evidence>
<organism evidence="3 4">
    <name type="scientific">Mollisia scopiformis</name>
    <name type="common">Conifer needle endophyte fungus</name>
    <name type="synonym">Phialocephala scopiformis</name>
    <dbReference type="NCBI Taxonomy" id="149040"/>
    <lineage>
        <taxon>Eukaryota</taxon>
        <taxon>Fungi</taxon>
        <taxon>Dikarya</taxon>
        <taxon>Ascomycota</taxon>
        <taxon>Pezizomycotina</taxon>
        <taxon>Leotiomycetes</taxon>
        <taxon>Helotiales</taxon>
        <taxon>Mollisiaceae</taxon>
        <taxon>Mollisia</taxon>
    </lineage>
</organism>
<dbReference type="GO" id="GO:0008270">
    <property type="term" value="F:zinc ion binding"/>
    <property type="evidence" value="ECO:0007669"/>
    <property type="project" value="InterPro"/>
</dbReference>
<dbReference type="CDD" id="cd00067">
    <property type="entry name" value="GAL4"/>
    <property type="match status" value="1"/>
</dbReference>
<keyword evidence="4" id="KW-1185">Reference proteome</keyword>
<dbReference type="InterPro" id="IPR053157">
    <property type="entry name" value="Sterol_Uptake_Regulator"/>
</dbReference>
<dbReference type="InterPro" id="IPR036864">
    <property type="entry name" value="Zn2-C6_fun-type_DNA-bd_sf"/>
</dbReference>
<gene>
    <name evidence="3" type="ORF">LY89DRAFT_143351</name>
</gene>
<keyword evidence="1" id="KW-0539">Nucleus</keyword>
<dbReference type="SUPFAM" id="SSF57701">
    <property type="entry name" value="Zn2/Cys6 DNA-binding domain"/>
    <property type="match status" value="1"/>
</dbReference>
<dbReference type="OrthoDB" id="416217at2759"/>
<dbReference type="Gene3D" id="4.10.240.10">
    <property type="entry name" value="Zn(2)-C6 fungal-type DNA-binding domain"/>
    <property type="match status" value="1"/>
</dbReference>
<dbReference type="AlphaFoldDB" id="A0A194X314"/>
<feature type="domain" description="Zn(2)-C6 fungal-type" evidence="2">
    <location>
        <begin position="25"/>
        <end position="55"/>
    </location>
</feature>
<dbReference type="GeneID" id="28815056"/>
<dbReference type="PANTHER" id="PTHR47784:SF9">
    <property type="entry name" value="ZN(II)2CYS6 TRANSCRIPTION FACTOR (EUROFUNG)"/>
    <property type="match status" value="1"/>
</dbReference>
<sequence length="419" mass="47294">MPEAVSNSDKGTVRKIRAHKKSRQGCGNCKLRAVKCDESRPICKRCKAYGVVCNYGRKSPDLELSSSGGFHVSVLNDSSLSSPEAGVPKSIAPSLKQGLAASLESYASDGLSRWEFELLHRFQLRTIYTVTTAKSLAIYQSSILKYACSHPYLLHGVLALTLLHDRYFSPLGLNSSLTPSEVYHWGRSLNLYSLALTKPIAPASRDPLWATAAFLGVLSIAHVEARTAKDSWPYAPPSLMDLSWLKMSEGKKTIWKDGNAFMEESDFRILAHEQQGNYQPPLVYGSKEGICTLPSNFLAYFAIGDGFDLIDNPYYASVYSLAQSWKLTSAFQVIMNWIFYITNMENRYKTLLRSKDPRALLLMAYWYRLAAETKHWFLMRRVHVECESICLYLEQHYSQDHELQILLEYPRSILALGSP</sequence>
<dbReference type="GO" id="GO:0001228">
    <property type="term" value="F:DNA-binding transcription activator activity, RNA polymerase II-specific"/>
    <property type="evidence" value="ECO:0007669"/>
    <property type="project" value="TreeGrafter"/>
</dbReference>
<name>A0A194X314_MOLSC</name>
<evidence type="ECO:0000313" key="3">
    <source>
        <dbReference type="EMBL" id="KUJ14571.1"/>
    </source>
</evidence>
<proteinExistence type="predicted"/>
<dbReference type="RefSeq" id="XP_018068926.1">
    <property type="nucleotide sequence ID" value="XM_018205330.1"/>
</dbReference>
<dbReference type="InterPro" id="IPR001138">
    <property type="entry name" value="Zn2Cys6_DnaBD"/>
</dbReference>